<evidence type="ECO:0000256" key="8">
    <source>
        <dbReference type="SAM" id="Coils"/>
    </source>
</evidence>
<dbReference type="GO" id="GO:0016042">
    <property type="term" value="P:lipid catabolic process"/>
    <property type="evidence" value="ECO:0007669"/>
    <property type="project" value="UniProtKB-KW"/>
</dbReference>
<dbReference type="Proteomes" id="UP000321393">
    <property type="component" value="Unassembled WGS sequence"/>
</dbReference>
<dbReference type="EMBL" id="SSTD01013643">
    <property type="protein sequence ID" value="TYK06047.1"/>
    <property type="molecule type" value="Genomic_DNA"/>
</dbReference>
<dbReference type="GO" id="GO:0005576">
    <property type="term" value="C:extracellular region"/>
    <property type="evidence" value="ECO:0007669"/>
    <property type="project" value="UniProtKB-SubCell"/>
</dbReference>
<evidence type="ECO:0000256" key="2">
    <source>
        <dbReference type="ARBA" id="ARBA00008668"/>
    </source>
</evidence>
<dbReference type="GO" id="GO:0016788">
    <property type="term" value="F:hydrolase activity, acting on ester bonds"/>
    <property type="evidence" value="ECO:0007669"/>
    <property type="project" value="InterPro"/>
</dbReference>
<keyword evidence="5" id="KW-0378">Hydrolase</keyword>
<comment type="subcellular location">
    <subcellularLocation>
        <location evidence="1">Secreted</location>
    </subcellularLocation>
</comment>
<comment type="similarity">
    <text evidence="2">Belongs to the 'GDSL' lipolytic enzyme family.</text>
</comment>
<accession>A0A5D3C2J7</accession>
<evidence type="ECO:0000313" key="10">
    <source>
        <dbReference type="EMBL" id="KAA0042646.1"/>
    </source>
</evidence>
<feature type="coiled-coil region" evidence="8">
    <location>
        <begin position="131"/>
        <end position="158"/>
    </location>
</feature>
<dbReference type="InterPro" id="IPR051238">
    <property type="entry name" value="GDSL_esterase/lipase"/>
</dbReference>
<evidence type="ECO:0000256" key="6">
    <source>
        <dbReference type="ARBA" id="ARBA00022963"/>
    </source>
</evidence>
<evidence type="ECO:0000256" key="4">
    <source>
        <dbReference type="ARBA" id="ARBA00022729"/>
    </source>
</evidence>
<dbReference type="Proteomes" id="UP000321947">
    <property type="component" value="Unassembled WGS sequence"/>
</dbReference>
<dbReference type="Pfam" id="PF00657">
    <property type="entry name" value="Lipase_GDSL"/>
    <property type="match status" value="1"/>
</dbReference>
<evidence type="ECO:0000256" key="5">
    <source>
        <dbReference type="ARBA" id="ARBA00022801"/>
    </source>
</evidence>
<evidence type="ECO:0000313" key="11">
    <source>
        <dbReference type="EMBL" id="TYK06047.1"/>
    </source>
</evidence>
<sequence length="160" mass="17506">MVFSKSYVVMVIVFSINFFDGGLCFTTFVFGDSLVDAGNNDYIFTLSKANSPPYGIDFKPSGGQPTGRFTNGRTISDIIGEYLGAKSFPPPFLAPISTQSDTIIHKGINYASGASGILDETGLLFLGRISLREQVKNFEESRNEMVKLKGENETMECTSR</sequence>
<evidence type="ECO:0000313" key="13">
    <source>
        <dbReference type="Proteomes" id="UP000321947"/>
    </source>
</evidence>
<dbReference type="AlphaFoldDB" id="A0A5D3C2J7"/>
<keyword evidence="8" id="KW-0175">Coiled coil</keyword>
<reference evidence="12 13" key="1">
    <citation type="submission" date="2019-08" db="EMBL/GenBank/DDBJ databases">
        <title>Draft genome sequences of two oriental melons (Cucumis melo L. var makuwa).</title>
        <authorList>
            <person name="Kwon S.-Y."/>
        </authorList>
    </citation>
    <scope>NUCLEOTIDE SEQUENCE [LARGE SCALE GENOMIC DNA]</scope>
    <source>
        <strain evidence="13">cv. Chang Bougi</strain>
        <strain evidence="12">cv. SW 3</strain>
        <tissue evidence="11">Leaf</tissue>
    </source>
</reference>
<evidence type="ECO:0000313" key="12">
    <source>
        <dbReference type="Proteomes" id="UP000321393"/>
    </source>
</evidence>
<dbReference type="OrthoDB" id="1600564at2759"/>
<protein>
    <submittedName>
        <fullName evidence="11">GDSL esterase/lipase</fullName>
    </submittedName>
</protein>
<dbReference type="STRING" id="1194695.A0A5D3C2J7"/>
<dbReference type="EMBL" id="SSTE01015921">
    <property type="protein sequence ID" value="KAA0042646.1"/>
    <property type="molecule type" value="Genomic_DNA"/>
</dbReference>
<evidence type="ECO:0000256" key="3">
    <source>
        <dbReference type="ARBA" id="ARBA00022525"/>
    </source>
</evidence>
<evidence type="ECO:0000256" key="9">
    <source>
        <dbReference type="SAM" id="Phobius"/>
    </source>
</evidence>
<keyword evidence="9" id="KW-1133">Transmembrane helix</keyword>
<keyword evidence="9" id="KW-0472">Membrane</keyword>
<comment type="caution">
    <text evidence="11">The sequence shown here is derived from an EMBL/GenBank/DDBJ whole genome shotgun (WGS) entry which is preliminary data.</text>
</comment>
<dbReference type="PANTHER" id="PTHR45650:SF16">
    <property type="entry name" value="OS02G0732800 PROTEIN"/>
    <property type="match status" value="1"/>
</dbReference>
<dbReference type="InterPro" id="IPR001087">
    <property type="entry name" value="GDSL"/>
</dbReference>
<organism evidence="11 13">
    <name type="scientific">Cucumis melo var. makuwa</name>
    <name type="common">Oriental melon</name>
    <dbReference type="NCBI Taxonomy" id="1194695"/>
    <lineage>
        <taxon>Eukaryota</taxon>
        <taxon>Viridiplantae</taxon>
        <taxon>Streptophyta</taxon>
        <taxon>Embryophyta</taxon>
        <taxon>Tracheophyta</taxon>
        <taxon>Spermatophyta</taxon>
        <taxon>Magnoliopsida</taxon>
        <taxon>eudicotyledons</taxon>
        <taxon>Gunneridae</taxon>
        <taxon>Pentapetalae</taxon>
        <taxon>rosids</taxon>
        <taxon>fabids</taxon>
        <taxon>Cucurbitales</taxon>
        <taxon>Cucurbitaceae</taxon>
        <taxon>Benincaseae</taxon>
        <taxon>Cucumis</taxon>
    </lineage>
</organism>
<gene>
    <name evidence="11" type="ORF">E5676_scaffold376G001480</name>
    <name evidence="10" type="ORF">E6C27_scaffold44G001440</name>
</gene>
<name>A0A5D3C2J7_CUCMM</name>
<dbReference type="PANTHER" id="PTHR45650">
    <property type="entry name" value="GDSL-LIKE LIPASE/ACYLHYDROLASE-RELATED"/>
    <property type="match status" value="1"/>
</dbReference>
<evidence type="ECO:0000256" key="1">
    <source>
        <dbReference type="ARBA" id="ARBA00004613"/>
    </source>
</evidence>
<keyword evidence="9" id="KW-0812">Transmembrane</keyword>
<dbReference type="InterPro" id="IPR036514">
    <property type="entry name" value="SGNH_hydro_sf"/>
</dbReference>
<keyword evidence="3" id="KW-0964">Secreted</keyword>
<dbReference type="Gene3D" id="3.40.50.1110">
    <property type="entry name" value="SGNH hydrolase"/>
    <property type="match status" value="1"/>
</dbReference>
<evidence type="ECO:0000256" key="7">
    <source>
        <dbReference type="ARBA" id="ARBA00023098"/>
    </source>
</evidence>
<proteinExistence type="inferred from homology"/>
<keyword evidence="4" id="KW-0732">Signal</keyword>
<feature type="transmembrane region" description="Helical" evidence="9">
    <location>
        <begin position="7"/>
        <end position="30"/>
    </location>
</feature>
<keyword evidence="7" id="KW-0443">Lipid metabolism</keyword>
<keyword evidence="6" id="KW-0442">Lipid degradation</keyword>